<evidence type="ECO:0000313" key="3">
    <source>
        <dbReference type="Proteomes" id="UP000254572"/>
    </source>
</evidence>
<evidence type="ECO:0000313" key="2">
    <source>
        <dbReference type="EMBL" id="SUX24335.1"/>
    </source>
</evidence>
<gene>
    <name evidence="2" type="primary">nlpE_2</name>
    <name evidence="2" type="ORF">NCTC13294_01815</name>
</gene>
<dbReference type="RefSeq" id="WP_115612031.1">
    <property type="nucleotide sequence ID" value="NZ_JBHLZC010000002.1"/>
</dbReference>
<dbReference type="Pfam" id="PF04170">
    <property type="entry name" value="NlpE"/>
    <property type="match status" value="1"/>
</dbReference>
<proteinExistence type="predicted"/>
<name>A0A381EBF2_9GAMM</name>
<organism evidence="2 3">
    <name type="scientific">Cardiobacterium valvarum</name>
    <dbReference type="NCBI Taxonomy" id="194702"/>
    <lineage>
        <taxon>Bacteria</taxon>
        <taxon>Pseudomonadati</taxon>
        <taxon>Pseudomonadota</taxon>
        <taxon>Gammaproteobacteria</taxon>
        <taxon>Cardiobacteriales</taxon>
        <taxon>Cardiobacteriaceae</taxon>
        <taxon>Cardiobacterium</taxon>
    </lineage>
</organism>
<dbReference type="OrthoDB" id="5348860at2"/>
<dbReference type="EMBL" id="UFUW01000001">
    <property type="protein sequence ID" value="SUX24335.1"/>
    <property type="molecule type" value="Genomic_DNA"/>
</dbReference>
<dbReference type="InterPro" id="IPR007298">
    <property type="entry name" value="Cu-R_lipoprotein_NlpE"/>
</dbReference>
<evidence type="ECO:0000256" key="1">
    <source>
        <dbReference type="SAM" id="MobiDB-lite"/>
    </source>
</evidence>
<reference evidence="2 3" key="1">
    <citation type="submission" date="2018-06" db="EMBL/GenBank/DDBJ databases">
        <authorList>
            <consortium name="Pathogen Informatics"/>
            <person name="Doyle S."/>
        </authorList>
    </citation>
    <scope>NUCLEOTIDE SEQUENCE [LARGE SCALE GENOMIC DNA]</scope>
    <source>
        <strain evidence="2 3">NCTC13294</strain>
    </source>
</reference>
<feature type="region of interest" description="Disordered" evidence="1">
    <location>
        <begin position="140"/>
        <end position="161"/>
    </location>
</feature>
<dbReference type="PROSITE" id="PS51257">
    <property type="entry name" value="PROKAR_LIPOPROTEIN"/>
    <property type="match status" value="1"/>
</dbReference>
<sequence>MQRLALALAIATVALTGCEDKKAAEPAKPAAASTPAASAPAAAPAEATPAAAPAASQAAFSGTYKGVLPCASCPGIDTTLIINDDGSYELTTLFLEEKDAKPETVRGKYSLNEDKTLLRLDEAGNGYVYFIGDGLLEMRDDDGTTGERNADEQANYRLKKQ</sequence>
<accession>A0A381EBF2</accession>
<dbReference type="AlphaFoldDB" id="A0A381EBF2"/>
<protein>
    <submittedName>
        <fullName evidence="2">Copper homeostasis protein CutF</fullName>
    </submittedName>
</protein>
<keyword evidence="3" id="KW-1185">Reference proteome</keyword>
<dbReference type="Proteomes" id="UP000254572">
    <property type="component" value="Unassembled WGS sequence"/>
</dbReference>
<dbReference type="Gene3D" id="2.40.128.640">
    <property type="match status" value="1"/>
</dbReference>